<dbReference type="SMART" id="SM00418">
    <property type="entry name" value="HTH_ARSR"/>
    <property type="match status" value="1"/>
</dbReference>
<evidence type="ECO:0000313" key="5">
    <source>
        <dbReference type="EMBL" id="RIE02858.1"/>
    </source>
</evidence>
<evidence type="ECO:0000256" key="2">
    <source>
        <dbReference type="ARBA" id="ARBA00023125"/>
    </source>
</evidence>
<dbReference type="Proteomes" id="UP000266340">
    <property type="component" value="Unassembled WGS sequence"/>
</dbReference>
<dbReference type="NCBIfam" id="NF033788">
    <property type="entry name" value="HTH_metalloreg"/>
    <property type="match status" value="1"/>
</dbReference>
<dbReference type="OrthoDB" id="9794330at2"/>
<dbReference type="PRINTS" id="PR00778">
    <property type="entry name" value="HTHARSR"/>
</dbReference>
<evidence type="ECO:0000256" key="3">
    <source>
        <dbReference type="ARBA" id="ARBA00023163"/>
    </source>
</evidence>
<feature type="domain" description="HTH arsR-type" evidence="4">
    <location>
        <begin position="63"/>
        <end position="156"/>
    </location>
</feature>
<proteinExistence type="predicted"/>
<dbReference type="InterPro" id="IPR001845">
    <property type="entry name" value="HTH_ArsR_DNA-bd_dom"/>
</dbReference>
<evidence type="ECO:0000259" key="4">
    <source>
        <dbReference type="PROSITE" id="PS50987"/>
    </source>
</evidence>
<dbReference type="InterPro" id="IPR011991">
    <property type="entry name" value="ArsR-like_HTH"/>
</dbReference>
<dbReference type="InterPro" id="IPR036390">
    <property type="entry name" value="WH_DNA-bd_sf"/>
</dbReference>
<comment type="caution">
    <text evidence="5">The sequence shown here is derived from an EMBL/GenBank/DDBJ whole genome shotgun (WGS) entry which is preliminary data.</text>
</comment>
<dbReference type="InterPro" id="IPR036388">
    <property type="entry name" value="WH-like_DNA-bd_sf"/>
</dbReference>
<dbReference type="GO" id="GO:0003677">
    <property type="term" value="F:DNA binding"/>
    <property type="evidence" value="ECO:0007669"/>
    <property type="project" value="UniProtKB-KW"/>
</dbReference>
<sequence length="156" mass="17721">MGESSGGRASVFSWGAIRYNGEKPEACPKKRRETNVEDQLQEFCEESCFASEEELGEVKKAMIDSAAADQLAELFKALGDPTRVKLIGALLHKELCVHDLTVLLDMNQSAVSHQLRYLRNLRMVKRRKSGKSVFYSLDDSHIEQIFVQTLQHLRHE</sequence>
<dbReference type="GO" id="GO:0003700">
    <property type="term" value="F:DNA-binding transcription factor activity"/>
    <property type="evidence" value="ECO:0007669"/>
    <property type="project" value="InterPro"/>
</dbReference>
<protein>
    <submittedName>
        <fullName evidence="5">Transcriptional regulator</fullName>
    </submittedName>
</protein>
<keyword evidence="3" id="KW-0804">Transcription</keyword>
<dbReference type="AlphaFoldDB" id="A0A398CQ28"/>
<reference evidence="5 6" key="1">
    <citation type="submission" date="2018-09" db="EMBL/GenBank/DDBJ databases">
        <title>Cohnella cavernae sp. nov., isolated from a karst cave.</title>
        <authorList>
            <person name="Zhu H."/>
        </authorList>
    </citation>
    <scope>NUCLEOTIDE SEQUENCE [LARGE SCALE GENOMIC DNA]</scope>
    <source>
        <strain evidence="5 6">K2E09-144</strain>
    </source>
</reference>
<dbReference type="EMBL" id="QXJM01000039">
    <property type="protein sequence ID" value="RIE02858.1"/>
    <property type="molecule type" value="Genomic_DNA"/>
</dbReference>
<dbReference type="Pfam" id="PF01022">
    <property type="entry name" value="HTH_5"/>
    <property type="match status" value="1"/>
</dbReference>
<dbReference type="Gene3D" id="1.10.10.10">
    <property type="entry name" value="Winged helix-like DNA-binding domain superfamily/Winged helix DNA-binding domain"/>
    <property type="match status" value="1"/>
</dbReference>
<evidence type="ECO:0000313" key="6">
    <source>
        <dbReference type="Proteomes" id="UP000266340"/>
    </source>
</evidence>
<keyword evidence="1" id="KW-0805">Transcription regulation</keyword>
<keyword evidence="2" id="KW-0238">DNA-binding</keyword>
<dbReference type="SUPFAM" id="SSF46785">
    <property type="entry name" value="Winged helix' DNA-binding domain"/>
    <property type="match status" value="1"/>
</dbReference>
<organism evidence="5 6">
    <name type="scientific">Cohnella faecalis</name>
    <dbReference type="NCBI Taxonomy" id="2315694"/>
    <lineage>
        <taxon>Bacteria</taxon>
        <taxon>Bacillati</taxon>
        <taxon>Bacillota</taxon>
        <taxon>Bacilli</taxon>
        <taxon>Bacillales</taxon>
        <taxon>Paenibacillaceae</taxon>
        <taxon>Cohnella</taxon>
    </lineage>
</organism>
<keyword evidence="6" id="KW-1185">Reference proteome</keyword>
<dbReference type="PROSITE" id="PS50987">
    <property type="entry name" value="HTH_ARSR_2"/>
    <property type="match status" value="1"/>
</dbReference>
<name>A0A398CQ28_9BACL</name>
<gene>
    <name evidence="5" type="ORF">D3H35_19720</name>
</gene>
<dbReference type="PANTHER" id="PTHR43132:SF6">
    <property type="entry name" value="HTH-TYPE TRANSCRIPTIONAL REPRESSOR CZRA"/>
    <property type="match status" value="1"/>
</dbReference>
<dbReference type="CDD" id="cd00090">
    <property type="entry name" value="HTH_ARSR"/>
    <property type="match status" value="1"/>
</dbReference>
<dbReference type="InterPro" id="IPR051011">
    <property type="entry name" value="Metal_resp_trans_reg"/>
</dbReference>
<accession>A0A398CQ28</accession>
<dbReference type="PANTHER" id="PTHR43132">
    <property type="entry name" value="ARSENICAL RESISTANCE OPERON REPRESSOR ARSR-RELATED"/>
    <property type="match status" value="1"/>
</dbReference>
<evidence type="ECO:0000256" key="1">
    <source>
        <dbReference type="ARBA" id="ARBA00023015"/>
    </source>
</evidence>